<dbReference type="AlphaFoldDB" id="A0A4Y2SFL9"/>
<gene>
    <name evidence="2" type="primary">pol_1397</name>
    <name evidence="2" type="ORF">AVEN_258193_1</name>
</gene>
<evidence type="ECO:0000313" key="2">
    <source>
        <dbReference type="EMBL" id="GBN86553.1"/>
    </source>
</evidence>
<name>A0A4Y2SFL9_ARAVE</name>
<proteinExistence type="predicted"/>
<dbReference type="InterPro" id="IPR043128">
    <property type="entry name" value="Rev_trsase/Diguanyl_cyclase"/>
</dbReference>
<dbReference type="Pfam" id="PF00078">
    <property type="entry name" value="RVT_1"/>
    <property type="match status" value="1"/>
</dbReference>
<dbReference type="PANTHER" id="PTHR24559">
    <property type="entry name" value="TRANSPOSON TY3-I GAG-POL POLYPROTEIN"/>
    <property type="match status" value="1"/>
</dbReference>
<dbReference type="PANTHER" id="PTHR24559:SF435">
    <property type="entry name" value="RIBONUCLEASE H"/>
    <property type="match status" value="1"/>
</dbReference>
<accession>A0A4Y2SFL9</accession>
<dbReference type="EMBL" id="BGPR01021352">
    <property type="protein sequence ID" value="GBN86553.1"/>
    <property type="molecule type" value="Genomic_DNA"/>
</dbReference>
<feature type="domain" description="Reverse transcriptase" evidence="1">
    <location>
        <begin position="234"/>
        <end position="337"/>
    </location>
</feature>
<dbReference type="InterPro" id="IPR000477">
    <property type="entry name" value="RT_dom"/>
</dbReference>
<dbReference type="OrthoDB" id="10069439at2759"/>
<dbReference type="InterPro" id="IPR053134">
    <property type="entry name" value="RNA-dir_DNA_polymerase"/>
</dbReference>
<dbReference type="Proteomes" id="UP000499080">
    <property type="component" value="Unassembled WGS sequence"/>
</dbReference>
<protein>
    <submittedName>
        <fullName evidence="2">Retrovirus-related Pol polyprotein from transposon 297</fullName>
    </submittedName>
</protein>
<dbReference type="CDD" id="cd01647">
    <property type="entry name" value="RT_LTR"/>
    <property type="match status" value="1"/>
</dbReference>
<comment type="caution">
    <text evidence="2">The sequence shown here is derived from an EMBL/GenBank/DDBJ whole genome shotgun (WGS) entry which is preliminary data.</text>
</comment>
<reference evidence="2 3" key="1">
    <citation type="journal article" date="2019" name="Sci. Rep.">
        <title>Orb-weaving spider Araneus ventricosus genome elucidates the spidroin gene catalogue.</title>
        <authorList>
            <person name="Kono N."/>
            <person name="Nakamura H."/>
            <person name="Ohtoshi R."/>
            <person name="Moran D.A.P."/>
            <person name="Shinohara A."/>
            <person name="Yoshida Y."/>
            <person name="Fujiwara M."/>
            <person name="Mori M."/>
            <person name="Tomita M."/>
            <person name="Arakawa K."/>
        </authorList>
    </citation>
    <scope>NUCLEOTIDE SEQUENCE [LARGE SCALE GENOMIC DNA]</scope>
</reference>
<sequence>MKYGNSTTENSNALENLDVMNKQTQKPPLGRVFTKTIIPPVSQKYVDTKIDVDNNFGIRNILLVEKNPNLSTSSIMVARAVSTLKEKTWWLALILNLEDKPLTLNNGMIVVWALPIHEVPNIESVNTSSDSKNTKKIDLDKSINFDYLSKEQKSKVINLSNKYDSVFAKDLTELGQYGIVQHEMRLTDPGPTRQKPYRVPHNLKSEMRRQINTLLEADIIQHSKSAYAAPVLLVKKSDDSYRLVANFCKLISKTIPDKFLLPNLNEMIDMLSGEKYLTTMDLTSGSHQISLHPNSSHLTGITTEFGLFEYKKLPFGLRNASSSFQSLMSIVLDGLNDLQIEC</sequence>
<dbReference type="GO" id="GO:0071897">
    <property type="term" value="P:DNA biosynthetic process"/>
    <property type="evidence" value="ECO:0007669"/>
    <property type="project" value="UniProtKB-ARBA"/>
</dbReference>
<organism evidence="2 3">
    <name type="scientific">Araneus ventricosus</name>
    <name type="common">Orbweaver spider</name>
    <name type="synonym">Epeira ventricosa</name>
    <dbReference type="NCBI Taxonomy" id="182803"/>
    <lineage>
        <taxon>Eukaryota</taxon>
        <taxon>Metazoa</taxon>
        <taxon>Ecdysozoa</taxon>
        <taxon>Arthropoda</taxon>
        <taxon>Chelicerata</taxon>
        <taxon>Arachnida</taxon>
        <taxon>Araneae</taxon>
        <taxon>Araneomorphae</taxon>
        <taxon>Entelegynae</taxon>
        <taxon>Araneoidea</taxon>
        <taxon>Araneidae</taxon>
        <taxon>Araneus</taxon>
    </lineage>
</organism>
<dbReference type="Gene3D" id="3.10.10.10">
    <property type="entry name" value="HIV Type 1 Reverse Transcriptase, subunit A, domain 1"/>
    <property type="match status" value="1"/>
</dbReference>
<evidence type="ECO:0000259" key="1">
    <source>
        <dbReference type="Pfam" id="PF00078"/>
    </source>
</evidence>
<dbReference type="Gene3D" id="3.30.70.270">
    <property type="match status" value="1"/>
</dbReference>
<keyword evidence="3" id="KW-1185">Reference proteome</keyword>
<evidence type="ECO:0000313" key="3">
    <source>
        <dbReference type="Proteomes" id="UP000499080"/>
    </source>
</evidence>
<dbReference type="InterPro" id="IPR043502">
    <property type="entry name" value="DNA/RNA_pol_sf"/>
</dbReference>
<dbReference type="SUPFAM" id="SSF56672">
    <property type="entry name" value="DNA/RNA polymerases"/>
    <property type="match status" value="1"/>
</dbReference>